<dbReference type="Proteomes" id="UP001550850">
    <property type="component" value="Unassembled WGS sequence"/>
</dbReference>
<keyword evidence="1" id="KW-1133">Transmembrane helix</keyword>
<feature type="transmembrane region" description="Helical" evidence="1">
    <location>
        <begin position="21"/>
        <end position="41"/>
    </location>
</feature>
<reference evidence="3 4" key="1">
    <citation type="submission" date="2024-06" db="EMBL/GenBank/DDBJ databases">
        <title>The Natural Products Discovery Center: Release of the First 8490 Sequenced Strains for Exploring Actinobacteria Biosynthetic Diversity.</title>
        <authorList>
            <person name="Kalkreuter E."/>
            <person name="Kautsar S.A."/>
            <person name="Yang D."/>
            <person name="Bader C.D."/>
            <person name="Teijaro C.N."/>
            <person name="Fluegel L."/>
            <person name="Davis C.M."/>
            <person name="Simpson J.R."/>
            <person name="Lauterbach L."/>
            <person name="Steele A.D."/>
            <person name="Gui C."/>
            <person name="Meng S."/>
            <person name="Li G."/>
            <person name="Viehrig K."/>
            <person name="Ye F."/>
            <person name="Su P."/>
            <person name="Kiefer A.F."/>
            <person name="Nichols A."/>
            <person name="Cepeda A.J."/>
            <person name="Yan W."/>
            <person name="Fan B."/>
            <person name="Jiang Y."/>
            <person name="Adhikari A."/>
            <person name="Zheng C.-J."/>
            <person name="Schuster L."/>
            <person name="Cowan T.M."/>
            <person name="Smanski M.J."/>
            <person name="Chevrette M.G."/>
            <person name="De Carvalho L.P.S."/>
            <person name="Shen B."/>
        </authorList>
    </citation>
    <scope>NUCLEOTIDE SEQUENCE [LARGE SCALE GENOMIC DNA]</scope>
    <source>
        <strain evidence="3 4">NPDC038104</strain>
    </source>
</reference>
<keyword evidence="1" id="KW-0812">Transmembrane</keyword>
<dbReference type="EMBL" id="JBEZUR010000074">
    <property type="protein sequence ID" value="MEU3557892.1"/>
    <property type="molecule type" value="Genomic_DNA"/>
</dbReference>
<feature type="domain" description="VanZ-like" evidence="2">
    <location>
        <begin position="35"/>
        <end position="151"/>
    </location>
</feature>
<proteinExistence type="predicted"/>
<evidence type="ECO:0000313" key="3">
    <source>
        <dbReference type="EMBL" id="MEU3557892.1"/>
    </source>
</evidence>
<dbReference type="Pfam" id="PF04892">
    <property type="entry name" value="VanZ"/>
    <property type="match status" value="1"/>
</dbReference>
<feature type="transmembrane region" description="Helical" evidence="1">
    <location>
        <begin position="138"/>
        <end position="156"/>
    </location>
</feature>
<dbReference type="PANTHER" id="PTHR36834">
    <property type="entry name" value="MEMBRANE PROTEIN-RELATED"/>
    <property type="match status" value="1"/>
</dbReference>
<feature type="transmembrane region" description="Helical" evidence="1">
    <location>
        <begin position="81"/>
        <end position="99"/>
    </location>
</feature>
<accession>A0ABV2YQ80</accession>
<evidence type="ECO:0000259" key="2">
    <source>
        <dbReference type="Pfam" id="PF04892"/>
    </source>
</evidence>
<keyword evidence="4" id="KW-1185">Reference proteome</keyword>
<protein>
    <submittedName>
        <fullName evidence="3">VanZ family protein</fullName>
    </submittedName>
</protein>
<dbReference type="InterPro" id="IPR006976">
    <property type="entry name" value="VanZ-like"/>
</dbReference>
<evidence type="ECO:0000313" key="4">
    <source>
        <dbReference type="Proteomes" id="UP001550850"/>
    </source>
</evidence>
<organism evidence="3 4">
    <name type="scientific">Streptomyces fragilis</name>
    <dbReference type="NCBI Taxonomy" id="67301"/>
    <lineage>
        <taxon>Bacteria</taxon>
        <taxon>Bacillati</taxon>
        <taxon>Actinomycetota</taxon>
        <taxon>Actinomycetes</taxon>
        <taxon>Kitasatosporales</taxon>
        <taxon>Streptomycetaceae</taxon>
        <taxon>Streptomyces</taxon>
    </lineage>
</organism>
<name>A0ABV2YQ80_9ACTN</name>
<dbReference type="PANTHER" id="PTHR36834:SF1">
    <property type="entry name" value="INTEGRAL MEMBRANE PROTEIN"/>
    <property type="match status" value="1"/>
</dbReference>
<gene>
    <name evidence="3" type="ORF">AB0E65_27335</name>
</gene>
<comment type="caution">
    <text evidence="3">The sequence shown here is derived from an EMBL/GenBank/DDBJ whole genome shotgun (WGS) entry which is preliminary data.</text>
</comment>
<feature type="transmembrane region" description="Helical" evidence="1">
    <location>
        <begin position="106"/>
        <end position="126"/>
    </location>
</feature>
<dbReference type="InterPro" id="IPR053150">
    <property type="entry name" value="Teicoplanin_resist-assoc"/>
</dbReference>
<keyword evidence="1" id="KW-0472">Membrane</keyword>
<dbReference type="RefSeq" id="WP_245967689.1">
    <property type="nucleotide sequence ID" value="NZ_BEVZ01000006.1"/>
</dbReference>
<sequence length="169" mass="17894">MATEHAPRTAPAATRPMPWPLRALAMLAGFALLVGFAVLLARLTLEPSPASADLTHSNLRPGDSLRRYFEAYEPLPALKQVGGNILLGVPFGVLVPIVAPAARGMLRVLALTAVVMLCVELVQGSLVTGRAFDIDDVIMNTAGALLGHLLLGRRLGRAVHARRARQPAA</sequence>
<evidence type="ECO:0000256" key="1">
    <source>
        <dbReference type="SAM" id="Phobius"/>
    </source>
</evidence>